<feature type="region of interest" description="Disordered" evidence="1">
    <location>
        <begin position="78"/>
        <end position="115"/>
    </location>
</feature>
<keyword evidence="3" id="KW-1185">Reference proteome</keyword>
<evidence type="ECO:0000313" key="2">
    <source>
        <dbReference type="EMBL" id="GIG89976.1"/>
    </source>
</evidence>
<dbReference type="EMBL" id="BONW01000022">
    <property type="protein sequence ID" value="GIG89976.1"/>
    <property type="molecule type" value="Genomic_DNA"/>
</dbReference>
<evidence type="ECO:0000313" key="3">
    <source>
        <dbReference type="Proteomes" id="UP000646749"/>
    </source>
</evidence>
<sequence>MSAAKPGSTIDLTTIPRAVLSVAVGVVQSVERAMIGDARIRTARGNAWEAICADRDRALRRDEIRALVAALAVAPPPAPEVGPGTTKIAHGSAEVGRSTTEVVRPGTADARQPVG</sequence>
<reference evidence="2 3" key="1">
    <citation type="submission" date="2021-01" db="EMBL/GenBank/DDBJ databases">
        <title>Whole genome shotgun sequence of Plantactinospora endophytica NBRC 110450.</title>
        <authorList>
            <person name="Komaki H."/>
            <person name="Tamura T."/>
        </authorList>
    </citation>
    <scope>NUCLEOTIDE SEQUENCE [LARGE SCALE GENOMIC DNA]</scope>
    <source>
        <strain evidence="2 3">NBRC 110450</strain>
    </source>
</reference>
<proteinExistence type="predicted"/>
<dbReference type="Proteomes" id="UP000646749">
    <property type="component" value="Unassembled WGS sequence"/>
</dbReference>
<protein>
    <submittedName>
        <fullName evidence="2">Uncharacterized protein</fullName>
    </submittedName>
</protein>
<gene>
    <name evidence="2" type="ORF">Pen02_49120</name>
</gene>
<organism evidence="2 3">
    <name type="scientific">Plantactinospora endophytica</name>
    <dbReference type="NCBI Taxonomy" id="673535"/>
    <lineage>
        <taxon>Bacteria</taxon>
        <taxon>Bacillati</taxon>
        <taxon>Actinomycetota</taxon>
        <taxon>Actinomycetes</taxon>
        <taxon>Micromonosporales</taxon>
        <taxon>Micromonosporaceae</taxon>
        <taxon>Plantactinospora</taxon>
    </lineage>
</organism>
<accession>A0ABQ4E5J8</accession>
<name>A0ABQ4E5J8_9ACTN</name>
<comment type="caution">
    <text evidence="2">The sequence shown here is derived from an EMBL/GenBank/DDBJ whole genome shotgun (WGS) entry which is preliminary data.</text>
</comment>
<evidence type="ECO:0000256" key="1">
    <source>
        <dbReference type="SAM" id="MobiDB-lite"/>
    </source>
</evidence>